<sequence length="73" mass="8497">KLQATELWSLLQDLLQRRHIPSFQLQPQCYQPDPCNGKNIGKDQPVKMNIHSLAIFSDIVDIHIGTENHRMLY</sequence>
<reference evidence="1 2" key="1">
    <citation type="journal article" date="2015" name="Sci. Rep.">
        <title>The power of single molecule real-time sequencing technology in the de novo assembly of a eukaryotic genome.</title>
        <authorList>
            <person name="Sakai H."/>
            <person name="Naito K."/>
            <person name="Ogiso-Tanaka E."/>
            <person name="Takahashi Y."/>
            <person name="Iseki K."/>
            <person name="Muto C."/>
            <person name="Satou K."/>
            <person name="Teruya K."/>
            <person name="Shiroma A."/>
            <person name="Shimoji M."/>
            <person name="Hirano T."/>
            <person name="Itoh T."/>
            <person name="Kaga A."/>
            <person name="Tomooka N."/>
        </authorList>
    </citation>
    <scope>NUCLEOTIDE SEQUENCE [LARGE SCALE GENOMIC DNA]</scope>
    <source>
        <strain evidence="2">cv. Shumari</strain>
    </source>
</reference>
<name>A0A0S3T7E8_PHAAN</name>
<keyword evidence="2" id="KW-1185">Reference proteome</keyword>
<dbReference type="Proteomes" id="UP000291084">
    <property type="component" value="Chromosome 10"/>
</dbReference>
<accession>A0A0S3T7E8</accession>
<evidence type="ECO:0000313" key="2">
    <source>
        <dbReference type="Proteomes" id="UP000291084"/>
    </source>
</evidence>
<feature type="non-terminal residue" evidence="1">
    <location>
        <position position="1"/>
    </location>
</feature>
<gene>
    <name evidence="1" type="primary">Vigan.10G235000</name>
    <name evidence="1" type="ORF">VIGAN_10235000</name>
</gene>
<organism evidence="1 2">
    <name type="scientific">Vigna angularis var. angularis</name>
    <dbReference type="NCBI Taxonomy" id="157739"/>
    <lineage>
        <taxon>Eukaryota</taxon>
        <taxon>Viridiplantae</taxon>
        <taxon>Streptophyta</taxon>
        <taxon>Embryophyta</taxon>
        <taxon>Tracheophyta</taxon>
        <taxon>Spermatophyta</taxon>
        <taxon>Magnoliopsida</taxon>
        <taxon>eudicotyledons</taxon>
        <taxon>Gunneridae</taxon>
        <taxon>Pentapetalae</taxon>
        <taxon>rosids</taxon>
        <taxon>fabids</taxon>
        <taxon>Fabales</taxon>
        <taxon>Fabaceae</taxon>
        <taxon>Papilionoideae</taxon>
        <taxon>50 kb inversion clade</taxon>
        <taxon>NPAAA clade</taxon>
        <taxon>indigoferoid/millettioid clade</taxon>
        <taxon>Phaseoleae</taxon>
        <taxon>Vigna</taxon>
    </lineage>
</organism>
<dbReference type="EMBL" id="AP015043">
    <property type="protein sequence ID" value="BAU00733.1"/>
    <property type="molecule type" value="Genomic_DNA"/>
</dbReference>
<evidence type="ECO:0000313" key="1">
    <source>
        <dbReference type="EMBL" id="BAU00733.1"/>
    </source>
</evidence>
<dbReference type="AlphaFoldDB" id="A0A0S3T7E8"/>
<proteinExistence type="predicted"/>
<protein>
    <submittedName>
        <fullName evidence="1">Uncharacterized protein</fullName>
    </submittedName>
</protein>